<protein>
    <recommendedName>
        <fullName evidence="2">Pyrin domain-containing protein</fullName>
    </recommendedName>
</protein>
<evidence type="ECO:0000256" key="1">
    <source>
        <dbReference type="SAM" id="MobiDB-lite"/>
    </source>
</evidence>
<dbReference type="InterPro" id="IPR004020">
    <property type="entry name" value="DAPIN"/>
</dbReference>
<feature type="domain" description="Pyrin" evidence="2">
    <location>
        <begin position="26"/>
        <end position="99"/>
    </location>
</feature>
<dbReference type="Gene3D" id="1.10.533.10">
    <property type="entry name" value="Death Domain, Fas"/>
    <property type="match status" value="1"/>
</dbReference>
<accession>A0A1B8Y1J7</accession>
<reference evidence="3" key="1">
    <citation type="submission" date="2009-11" db="EMBL/GenBank/DDBJ databases">
        <authorList>
            <consortium name="US DOE Joint Genome Institute (JGI-PGF)"/>
            <person name="Ottilar R."/>
            <person name="Schmutz J."/>
            <person name="Salamov A."/>
            <person name="Cheng J.F."/>
            <person name="Lucas S."/>
            <person name="Pitluck S."/>
            <person name="Gundlach H."/>
            <person name="Guo Y."/>
            <person name="Haberer G."/>
            <person name="Nasrallah J."/>
            <person name="Mayer K.F.X."/>
            <person name="van de Peer Y."/>
            <person name="Weigel D."/>
            <person name="Grigoriev I.V."/>
        </authorList>
    </citation>
    <scope>NUCLEOTIDE SEQUENCE</scope>
    <source>
        <strain evidence="3">Nigerian</strain>
    </source>
</reference>
<organism evidence="3">
    <name type="scientific">Xenopus tropicalis</name>
    <name type="common">Western clawed frog</name>
    <name type="synonym">Silurana tropicalis</name>
    <dbReference type="NCBI Taxonomy" id="8364"/>
    <lineage>
        <taxon>Eukaryota</taxon>
        <taxon>Metazoa</taxon>
        <taxon>Chordata</taxon>
        <taxon>Craniata</taxon>
        <taxon>Vertebrata</taxon>
        <taxon>Euteleostomi</taxon>
        <taxon>Amphibia</taxon>
        <taxon>Batrachia</taxon>
        <taxon>Anura</taxon>
        <taxon>Pipoidea</taxon>
        <taxon>Pipidae</taxon>
        <taxon>Xenopodinae</taxon>
        <taxon>Xenopus</taxon>
        <taxon>Silurana</taxon>
    </lineage>
</organism>
<evidence type="ECO:0000259" key="2">
    <source>
        <dbReference type="PROSITE" id="PS50824"/>
    </source>
</evidence>
<sequence length="100" mass="10955">MRRPVRHNGQDRQGPAAGDPGGFRGEPFQKFKGKLNDWEVPVGYKRIPKNRLEGADEGDVASAIISFYTESHAIEVALGVLAAIGEMNAHEKLKNLSRGK</sequence>
<dbReference type="PROSITE" id="PS50824">
    <property type="entry name" value="DAPIN"/>
    <property type="match status" value="1"/>
</dbReference>
<dbReference type="SMART" id="SM01289">
    <property type="entry name" value="PYRIN"/>
    <property type="match status" value="1"/>
</dbReference>
<reference evidence="3" key="2">
    <citation type="journal article" date="2010" name="Science">
        <title>The genome of the Western clawed frog Xenopus tropicalis.</title>
        <authorList>
            <person name="Hellsten U."/>
            <person name="Harland R.M."/>
            <person name="Gilchrist M.J."/>
            <person name="Hendrix D."/>
            <person name="Jurka J."/>
            <person name="Kapitonov V."/>
            <person name="Ovcharenko I."/>
            <person name="Putnam N.H."/>
            <person name="Shu S."/>
            <person name="Taher L."/>
            <person name="Blitz I.L."/>
            <person name="Blumberg B."/>
            <person name="Dichmann D.S."/>
            <person name="Dubchak I."/>
            <person name="Amaya E."/>
            <person name="Detter J.C."/>
            <person name="Fletcher R."/>
            <person name="Gerhard D.S."/>
            <person name="Goodstein D."/>
            <person name="Graves T."/>
            <person name="Grigoriev I.V."/>
            <person name="Grimwood J."/>
            <person name="Kawashima T."/>
            <person name="Lindquist E."/>
            <person name="Lucas S.M."/>
            <person name="Mead P.E."/>
            <person name="Mitros T."/>
            <person name="Ogino H."/>
            <person name="Ohta Y."/>
            <person name="Poliakov A.V."/>
            <person name="Pollet N."/>
            <person name="Robert J."/>
            <person name="Salamov A."/>
            <person name="Sater A.K."/>
            <person name="Schmutz J."/>
            <person name="Terry A."/>
            <person name="Vize P.D."/>
            <person name="Warren W.C."/>
            <person name="Wells D."/>
            <person name="Wills A."/>
            <person name="Wilson R.K."/>
            <person name="Zimmerman L.B."/>
            <person name="Zorn A.M."/>
            <person name="Grainger R."/>
            <person name="Grammer T."/>
            <person name="Khokha M.K."/>
            <person name="Richardson P.M."/>
            <person name="Rokhsar D.S."/>
        </authorList>
    </citation>
    <scope>NUCLEOTIDE SEQUENCE [LARGE SCALE GENOMIC DNA]</scope>
    <source>
        <strain evidence="3">Nigerian</strain>
    </source>
</reference>
<gene>
    <name evidence="3" type="ORF">XENTR_v90027833mg</name>
</gene>
<evidence type="ECO:0000313" key="3">
    <source>
        <dbReference type="EMBL" id="OCA16802.1"/>
    </source>
</evidence>
<dbReference type="AlphaFoldDB" id="A0A1B8Y1J7"/>
<dbReference type="SUPFAM" id="SSF47986">
    <property type="entry name" value="DEATH domain"/>
    <property type="match status" value="1"/>
</dbReference>
<reference evidence="3" key="3">
    <citation type="submission" date="2016-05" db="EMBL/GenBank/DDBJ databases">
        <title>WGS assembly of Xenopus tropicalis.</title>
        <authorList>
            <person name="Sessions A."/>
            <person name="Jenkins J."/>
            <person name="Mitros T."/>
            <person name="Lyons J.T."/>
            <person name="Dichmann D.S."/>
            <person name="Robert J."/>
            <person name="Harland R.M."/>
            <person name="Rokhsar D.S."/>
        </authorList>
    </citation>
    <scope>NUCLEOTIDE SEQUENCE</scope>
    <source>
        <strain evidence="3">Nigerian</strain>
    </source>
</reference>
<proteinExistence type="predicted"/>
<feature type="region of interest" description="Disordered" evidence="1">
    <location>
        <begin position="1"/>
        <end position="29"/>
    </location>
</feature>
<dbReference type="Pfam" id="PF02758">
    <property type="entry name" value="PYRIN"/>
    <property type="match status" value="1"/>
</dbReference>
<dbReference type="InterPro" id="IPR011029">
    <property type="entry name" value="DEATH-like_dom_sf"/>
</dbReference>
<dbReference type="EMBL" id="KV460558">
    <property type="protein sequence ID" value="OCA16802.1"/>
    <property type="molecule type" value="Genomic_DNA"/>
</dbReference>
<name>A0A1B8Y1J7_XENTR</name>